<accession>C6WSQ0</accession>
<keyword evidence="3" id="KW-1185">Reference proteome</keyword>
<dbReference type="eggNOG" id="ENOG502ZA60">
    <property type="taxonomic scope" value="Bacteria"/>
</dbReference>
<dbReference type="OrthoDB" id="2080138at2"/>
<dbReference type="Proteomes" id="UP000002742">
    <property type="component" value="Chromosome"/>
</dbReference>
<gene>
    <name evidence="2" type="ordered locus">Mmol_0232</name>
</gene>
<organism evidence="2 3">
    <name type="scientific">Methylotenera mobilis (strain JLW8 / ATCC BAA-1282 / DSM 17540)</name>
    <dbReference type="NCBI Taxonomy" id="583345"/>
    <lineage>
        <taxon>Bacteria</taxon>
        <taxon>Pseudomonadati</taxon>
        <taxon>Pseudomonadota</taxon>
        <taxon>Betaproteobacteria</taxon>
        <taxon>Nitrosomonadales</taxon>
        <taxon>Methylophilaceae</taxon>
        <taxon>Methylotenera</taxon>
    </lineage>
</organism>
<reference evidence="3" key="1">
    <citation type="submission" date="2009-07" db="EMBL/GenBank/DDBJ databases">
        <title>Complete sequence of Methylotenera mobilis JLW8.</title>
        <authorList>
            <consortium name="US DOE Joint Genome Institute"/>
            <person name="Lucas S."/>
            <person name="Copeland A."/>
            <person name="Lapidus A."/>
            <person name="Glavina del Rio T."/>
            <person name="Tice H."/>
            <person name="Bruce D."/>
            <person name="Goodwin L."/>
            <person name="Pitluck S."/>
            <person name="LaButti K.M."/>
            <person name="Clum A."/>
            <person name="Larimer F."/>
            <person name="Land M."/>
            <person name="Hauser L."/>
            <person name="Kyrpides N."/>
            <person name="Mikhailova N."/>
            <person name="Kayluzhnaya M."/>
            <person name="Chistoserdova L."/>
        </authorList>
    </citation>
    <scope>NUCLEOTIDE SEQUENCE [LARGE SCALE GENOMIC DNA]</scope>
    <source>
        <strain evidence="3">JLW8 / ATCC BAA-1282 / DSM 17540</strain>
    </source>
</reference>
<feature type="region of interest" description="Disordered" evidence="1">
    <location>
        <begin position="389"/>
        <end position="420"/>
    </location>
</feature>
<dbReference type="HOGENOM" id="CLU_656682_0_0_4"/>
<evidence type="ECO:0000313" key="2">
    <source>
        <dbReference type="EMBL" id="ACT47142.1"/>
    </source>
</evidence>
<sequence>MDKKIKGSWLIHHTNKLQSVNNQPVYEKTSLSGKSGILLSAISSNTESQIDNARLNVLATAANISTLFELPVLLDVLKERELIDVSSSGIAVLGVTTSAVLQHTADIFDSQNATPQEKAAIVLAEQASIEPVRSQDISTELSDLFELDSSEIAQLMQDSEQIGFVDFEKLGPGESLLFNGNLFRRDAMKKITAVLDSLSADEQSKLNEFTEALKKHACISVEAAKSQLGQKLFEKTSAIGLFDINIVSNDTEEVGFITLPSAFSKYSTSMVDDAFDLAKAFVSSITYGMTRSSYARGEIRLVEALLKALVRGESVGPVNAIAQDYKILELKGVVKVSHGTKNGRSGPMLKLLKKEVGELALQAIKQGDVSEHSLLSLPNATVTRFNGPEKNRELARKTQVKSSPKATNDMLSVLRTGGGF</sequence>
<dbReference type="KEGG" id="mmb:Mmol_0232"/>
<evidence type="ECO:0000313" key="3">
    <source>
        <dbReference type="Proteomes" id="UP000002742"/>
    </source>
</evidence>
<reference evidence="2 3" key="2">
    <citation type="journal article" date="2011" name="J. Bacteriol.">
        <title>Genomes of three methylotrophs from a single niche uncover genetic and metabolic divergence of Methylophilaceae.</title>
        <authorList>
            <person name="Lapidus A."/>
            <person name="Clum A."/>
            <person name="Labutti K."/>
            <person name="Kaluzhnaya M.G."/>
            <person name="Lim S."/>
            <person name="Beck D.A."/>
            <person name="Glavina Del Rio T."/>
            <person name="Nolan M."/>
            <person name="Mavromatis K."/>
            <person name="Huntemann M."/>
            <person name="Lucas S."/>
            <person name="Lidstrom M.E."/>
            <person name="Ivanova N."/>
            <person name="Chistoserdova L."/>
        </authorList>
    </citation>
    <scope>NUCLEOTIDE SEQUENCE [LARGE SCALE GENOMIC DNA]</scope>
    <source>
        <strain evidence="3">JLW8 / ATCC BAA-1282 / DSM 17540</strain>
    </source>
</reference>
<protein>
    <submittedName>
        <fullName evidence="2">Uncharacterized protein</fullName>
    </submittedName>
</protein>
<dbReference type="AlphaFoldDB" id="C6WSQ0"/>
<evidence type="ECO:0000256" key="1">
    <source>
        <dbReference type="SAM" id="MobiDB-lite"/>
    </source>
</evidence>
<dbReference type="RefSeq" id="WP_012777599.1">
    <property type="nucleotide sequence ID" value="NC_012968.1"/>
</dbReference>
<name>C6WSQ0_METML</name>
<proteinExistence type="predicted"/>
<dbReference type="EMBL" id="CP001672">
    <property type="protein sequence ID" value="ACT47142.1"/>
    <property type="molecule type" value="Genomic_DNA"/>
</dbReference>
<feature type="compositionally biased region" description="Polar residues" evidence="1">
    <location>
        <begin position="400"/>
        <end position="410"/>
    </location>
</feature>